<evidence type="ECO:0000313" key="2">
    <source>
        <dbReference type="EMBL" id="KAF6201596.1"/>
    </source>
</evidence>
<sequence length="428" mass="47714">MLKTLTNTFSSELKQITQQPFDSMSVPKFDAYTDDPLKSLVVDIHGEDSRRQYIALQANGRDERTKEDFREAKNRSIGWETGLGVICFGTAERATMILVGVVLISCMSHYQPAVAKHSVPPWMPLHQGTADVAQEKHSEPPWMPHHQGTAEIAQGKHSDDNQHISTTAAGAADQDNPLRHKEHRSHHKSSRGWNIFATLSNLTGYYMGNRGVTPSSSTPSSSTTLSSTTVENQGYFAKLAKYGVDLYLDFVNKVIGGILRKYKMDCITVKSQTIKLASYFFSSIPTPEASVCGLNKLQATKNVSITKTGDSLRISVIHTIDDLKISYKAFSISSVLKLLQYDKITPMEVHVGKLAVDVIVQFKTGFIPRLELMKMKVLKAEGVRFKFKSMNVDTEISSIFKSRIITVLTVVIEKAFEILQSQVFRYIG</sequence>
<comment type="caution">
    <text evidence="2">The sequence shown here is derived from an EMBL/GenBank/DDBJ whole genome shotgun (WGS) entry which is preliminary data.</text>
</comment>
<name>A0A8S9X0L4_APOLU</name>
<feature type="compositionally biased region" description="Basic residues" evidence="1">
    <location>
        <begin position="180"/>
        <end position="189"/>
    </location>
</feature>
<proteinExistence type="predicted"/>
<dbReference type="AlphaFoldDB" id="A0A8S9X0L4"/>
<accession>A0A8S9X0L4</accession>
<organism evidence="2 3">
    <name type="scientific">Apolygus lucorum</name>
    <name type="common">Small green plant bug</name>
    <name type="synonym">Lygocoris lucorum</name>
    <dbReference type="NCBI Taxonomy" id="248454"/>
    <lineage>
        <taxon>Eukaryota</taxon>
        <taxon>Metazoa</taxon>
        <taxon>Ecdysozoa</taxon>
        <taxon>Arthropoda</taxon>
        <taxon>Hexapoda</taxon>
        <taxon>Insecta</taxon>
        <taxon>Pterygota</taxon>
        <taxon>Neoptera</taxon>
        <taxon>Paraneoptera</taxon>
        <taxon>Hemiptera</taxon>
        <taxon>Heteroptera</taxon>
        <taxon>Panheteroptera</taxon>
        <taxon>Cimicomorpha</taxon>
        <taxon>Miridae</taxon>
        <taxon>Mirini</taxon>
        <taxon>Apolygus</taxon>
    </lineage>
</organism>
<dbReference type="Proteomes" id="UP000466442">
    <property type="component" value="Linkage Group LG12"/>
</dbReference>
<feature type="region of interest" description="Disordered" evidence="1">
    <location>
        <begin position="169"/>
        <end position="189"/>
    </location>
</feature>
<keyword evidence="3" id="KW-1185">Reference proteome</keyword>
<protein>
    <submittedName>
        <fullName evidence="2">Uncharacterized protein</fullName>
    </submittedName>
</protein>
<gene>
    <name evidence="2" type="ORF">GE061_003988</name>
</gene>
<evidence type="ECO:0000256" key="1">
    <source>
        <dbReference type="SAM" id="MobiDB-lite"/>
    </source>
</evidence>
<evidence type="ECO:0000313" key="3">
    <source>
        <dbReference type="Proteomes" id="UP000466442"/>
    </source>
</evidence>
<reference evidence="2" key="1">
    <citation type="journal article" date="2021" name="Mol. Ecol. Resour.">
        <title>Apolygus lucorum genome provides insights into omnivorousness and mesophyll feeding.</title>
        <authorList>
            <person name="Liu Y."/>
            <person name="Liu H."/>
            <person name="Wang H."/>
            <person name="Huang T."/>
            <person name="Liu B."/>
            <person name="Yang B."/>
            <person name="Yin L."/>
            <person name="Li B."/>
            <person name="Zhang Y."/>
            <person name="Zhang S."/>
            <person name="Jiang F."/>
            <person name="Zhang X."/>
            <person name="Ren Y."/>
            <person name="Wang B."/>
            <person name="Wang S."/>
            <person name="Lu Y."/>
            <person name="Wu K."/>
            <person name="Fan W."/>
            <person name="Wang G."/>
        </authorList>
    </citation>
    <scope>NUCLEOTIDE SEQUENCE</scope>
    <source>
        <strain evidence="2">12Hb</strain>
    </source>
</reference>
<dbReference type="EMBL" id="WIXP02000012">
    <property type="protein sequence ID" value="KAF6201596.1"/>
    <property type="molecule type" value="Genomic_DNA"/>
</dbReference>